<sequence length="225" mass="24466">MYLVFSGLPIYLWANQSLKKLIMKKLFIRKILFLTMISVNMLLLTTSCSSDDNDDYIPGGNGGTTELKSNYFTVSANGKNYVYSNNSSAQPTSPGNGFSVATFSSAGSDFDNDYGIYNMGSLTVSYTLQGEGTYSLVSDEELAAVIIAENNEKVISIHAVLGADGAALYETIRSFGGTAQVTIKDGKYHFSIENPAILKKSVSMGENGVQMPENVELKMEDVYVR</sequence>
<keyword evidence="2" id="KW-1185">Reference proteome</keyword>
<protein>
    <submittedName>
        <fullName evidence="1">Uncharacterized protein</fullName>
    </submittedName>
</protein>
<dbReference type="AlphaFoldDB" id="A0A2S8AG09"/>
<dbReference type="Proteomes" id="UP000238042">
    <property type="component" value="Unassembled WGS sequence"/>
</dbReference>
<name>A0A2S8AG09_9FLAO</name>
<evidence type="ECO:0000313" key="1">
    <source>
        <dbReference type="EMBL" id="PQL95078.1"/>
    </source>
</evidence>
<gene>
    <name evidence="1" type="ORF">C4S77_02370</name>
</gene>
<accession>A0A2S8AG09</accession>
<dbReference type="EMBL" id="PSZM01000002">
    <property type="protein sequence ID" value="PQL95078.1"/>
    <property type="molecule type" value="Genomic_DNA"/>
</dbReference>
<proteinExistence type="predicted"/>
<organism evidence="1 2">
    <name type="scientific">Apibacter adventoris</name>
    <dbReference type="NCBI Taxonomy" id="1679466"/>
    <lineage>
        <taxon>Bacteria</taxon>
        <taxon>Pseudomonadati</taxon>
        <taxon>Bacteroidota</taxon>
        <taxon>Flavobacteriia</taxon>
        <taxon>Flavobacteriales</taxon>
        <taxon>Weeksellaceae</taxon>
        <taxon>Apibacter</taxon>
    </lineage>
</organism>
<evidence type="ECO:0000313" key="2">
    <source>
        <dbReference type="Proteomes" id="UP000238042"/>
    </source>
</evidence>
<comment type="caution">
    <text evidence="1">The sequence shown here is derived from an EMBL/GenBank/DDBJ whole genome shotgun (WGS) entry which is preliminary data.</text>
</comment>
<reference evidence="1 2" key="1">
    <citation type="submission" date="2018-02" db="EMBL/GenBank/DDBJ databases">
        <title>Genome sequences of Apibacter spp., gut symbionts of Asian honey bees.</title>
        <authorList>
            <person name="Kwong W.K."/>
            <person name="Steele M.I."/>
            <person name="Moran N.A."/>
        </authorList>
    </citation>
    <scope>NUCLEOTIDE SEQUENCE [LARGE SCALE GENOMIC DNA]</scope>
    <source>
        <strain evidence="2">wkB301</strain>
    </source>
</reference>